<gene>
    <name evidence="2" type="ORF">ENM60_04615</name>
</gene>
<sequence>MRVLVLSDIHGNADALKAVLEVAPRHDQVWVLGDMVDYGPEPHIVVDLVRGLKPEVVVAGNHDYAVAYNTDCRCGEETHDLSVYTRENISYKLLSSEQIGWLRSLEVKSRREYPSRRIYIAHASPRDPLYGYLKPDLPLEKIEEMLYEKPSRFSVGYRRVEADLVVVGHTHIPTSLNIRGTAVYNPGSVGQPRDGDPRASYAILDLDQGEFTVHRVRYDVEKVVGKLRALGLEERFLSRLEYILRSGQVR</sequence>
<protein>
    <submittedName>
        <fullName evidence="2">Metallophosphoesterase</fullName>
    </submittedName>
</protein>
<name>A0A7J3XZN8_9CREN</name>
<organism evidence="2">
    <name type="scientific">Thermogladius calderae</name>
    <dbReference type="NCBI Taxonomy" id="1200300"/>
    <lineage>
        <taxon>Archaea</taxon>
        <taxon>Thermoproteota</taxon>
        <taxon>Thermoprotei</taxon>
        <taxon>Desulfurococcales</taxon>
        <taxon>Desulfurococcaceae</taxon>
        <taxon>Thermogladius</taxon>
    </lineage>
</organism>
<dbReference type="GO" id="GO:0005737">
    <property type="term" value="C:cytoplasm"/>
    <property type="evidence" value="ECO:0007669"/>
    <property type="project" value="TreeGrafter"/>
</dbReference>
<dbReference type="InterPro" id="IPR050126">
    <property type="entry name" value="Ap4A_hydrolase"/>
</dbReference>
<accession>A0A7J3XZN8</accession>
<reference evidence="2" key="1">
    <citation type="journal article" date="2020" name="mSystems">
        <title>Genome- and Community-Level Interaction Insights into Carbon Utilization and Element Cycling Functions of Hydrothermarchaeota in Hydrothermal Sediment.</title>
        <authorList>
            <person name="Zhou Z."/>
            <person name="Liu Y."/>
            <person name="Xu W."/>
            <person name="Pan J."/>
            <person name="Luo Z.H."/>
            <person name="Li M."/>
        </authorList>
    </citation>
    <scope>NUCLEOTIDE SEQUENCE [LARGE SCALE GENOMIC DNA]</scope>
    <source>
        <strain evidence="2">SpSt-110</strain>
    </source>
</reference>
<comment type="caution">
    <text evidence="2">The sequence shown here is derived from an EMBL/GenBank/DDBJ whole genome shotgun (WGS) entry which is preliminary data.</text>
</comment>
<dbReference type="PANTHER" id="PTHR42850:SF2">
    <property type="entry name" value="BLL5683 PROTEIN"/>
    <property type="match status" value="1"/>
</dbReference>
<dbReference type="InterPro" id="IPR024654">
    <property type="entry name" value="Calcineurin-like_PHP_lpxH"/>
</dbReference>
<dbReference type="Pfam" id="PF12850">
    <property type="entry name" value="Metallophos_2"/>
    <property type="match status" value="1"/>
</dbReference>
<evidence type="ECO:0000259" key="1">
    <source>
        <dbReference type="Pfam" id="PF12850"/>
    </source>
</evidence>
<dbReference type="SUPFAM" id="SSF56300">
    <property type="entry name" value="Metallo-dependent phosphatases"/>
    <property type="match status" value="1"/>
</dbReference>
<dbReference type="InterPro" id="IPR029052">
    <property type="entry name" value="Metallo-depent_PP-like"/>
</dbReference>
<evidence type="ECO:0000313" key="2">
    <source>
        <dbReference type="EMBL" id="HHP68051.1"/>
    </source>
</evidence>
<dbReference type="InterPro" id="IPR011152">
    <property type="entry name" value="Pesterase_MJ0912"/>
</dbReference>
<dbReference type="EMBL" id="DRYK01000059">
    <property type="protein sequence ID" value="HHP68051.1"/>
    <property type="molecule type" value="Genomic_DNA"/>
</dbReference>
<dbReference type="AlphaFoldDB" id="A0A7J3XZN8"/>
<feature type="domain" description="Calcineurin-like phosphoesterase" evidence="1">
    <location>
        <begin position="1"/>
        <end position="208"/>
    </location>
</feature>
<dbReference type="PIRSF" id="PIRSF000883">
    <property type="entry name" value="Pesterase_MJ0912"/>
    <property type="match status" value="1"/>
</dbReference>
<dbReference type="Gene3D" id="3.60.21.10">
    <property type="match status" value="1"/>
</dbReference>
<proteinExistence type="predicted"/>
<dbReference type="GO" id="GO:0016791">
    <property type="term" value="F:phosphatase activity"/>
    <property type="evidence" value="ECO:0007669"/>
    <property type="project" value="TreeGrafter"/>
</dbReference>
<dbReference type="PANTHER" id="PTHR42850">
    <property type="entry name" value="METALLOPHOSPHOESTERASE"/>
    <property type="match status" value="1"/>
</dbReference>